<dbReference type="Pfam" id="PF18920">
    <property type="entry name" value="DUF5671"/>
    <property type="match status" value="1"/>
</dbReference>
<gene>
    <name evidence="3" type="ORF">CUV01_18165</name>
</gene>
<dbReference type="Proteomes" id="UP000233742">
    <property type="component" value="Chromosome"/>
</dbReference>
<keyword evidence="1" id="KW-0472">Membrane</keyword>
<feature type="transmembrane region" description="Helical" evidence="1">
    <location>
        <begin position="107"/>
        <end position="126"/>
    </location>
</feature>
<feature type="domain" description="DUF5671" evidence="2">
    <location>
        <begin position="66"/>
        <end position="197"/>
    </location>
</feature>
<proteinExistence type="predicted"/>
<dbReference type="OrthoDB" id="529444at2"/>
<evidence type="ECO:0000256" key="1">
    <source>
        <dbReference type="SAM" id="Phobius"/>
    </source>
</evidence>
<sequence length="204" mass="22241">MKSDDLLSEFVREALIAGQSQDQIAQALADAGWSQTEIRAASEGWTVQAGLPPVPRPRAYVSASEALLYGLLFLSLGMIAWHTVIIGFAVIDRLLPDPLDPAGSGRWLRWSVSALVAFLPLFLLLNRRVNRAGRDDPARQRSLVRKWVASITLLLASLALLGDLVAVVYAFLNGDMTAQFLAKALLVAIMAGLIFGYYKDEMDG</sequence>
<dbReference type="KEGG" id="paro:CUV01_18165"/>
<dbReference type="EMBL" id="CP025408">
    <property type="protein sequence ID" value="AUH35566.1"/>
    <property type="molecule type" value="Genomic_DNA"/>
</dbReference>
<dbReference type="AlphaFoldDB" id="A0A2K9EX71"/>
<reference evidence="3 4" key="1">
    <citation type="submission" date="2017-12" db="EMBL/GenBank/DDBJ databases">
        <authorList>
            <person name="Hurst M.R.H."/>
        </authorList>
    </citation>
    <scope>NUCLEOTIDE SEQUENCE [LARGE SCALE GENOMIC DNA]</scope>
    <source>
        <strain evidence="3 4">BM15</strain>
    </source>
</reference>
<keyword evidence="4" id="KW-1185">Reference proteome</keyword>
<dbReference type="RefSeq" id="WP_101462218.1">
    <property type="nucleotide sequence ID" value="NZ_CP025408.1"/>
</dbReference>
<organism evidence="3 4">
    <name type="scientific">Paracoccus tegillarcae</name>
    <dbReference type="NCBI Taxonomy" id="1529068"/>
    <lineage>
        <taxon>Bacteria</taxon>
        <taxon>Pseudomonadati</taxon>
        <taxon>Pseudomonadota</taxon>
        <taxon>Alphaproteobacteria</taxon>
        <taxon>Rhodobacterales</taxon>
        <taxon>Paracoccaceae</taxon>
        <taxon>Paracoccus</taxon>
    </lineage>
</organism>
<name>A0A2K9EX71_9RHOB</name>
<accession>A0A2K9EX71</accession>
<feature type="transmembrane region" description="Helical" evidence="1">
    <location>
        <begin position="178"/>
        <end position="198"/>
    </location>
</feature>
<feature type="transmembrane region" description="Helical" evidence="1">
    <location>
        <begin position="66"/>
        <end position="91"/>
    </location>
</feature>
<feature type="transmembrane region" description="Helical" evidence="1">
    <location>
        <begin position="147"/>
        <end position="172"/>
    </location>
</feature>
<protein>
    <recommendedName>
        <fullName evidence="2">DUF5671 domain-containing protein</fullName>
    </recommendedName>
</protein>
<evidence type="ECO:0000313" key="4">
    <source>
        <dbReference type="Proteomes" id="UP000233742"/>
    </source>
</evidence>
<evidence type="ECO:0000313" key="3">
    <source>
        <dbReference type="EMBL" id="AUH35566.1"/>
    </source>
</evidence>
<dbReference type="InterPro" id="IPR043728">
    <property type="entry name" value="DUF5671"/>
</dbReference>
<keyword evidence="1" id="KW-1133">Transmembrane helix</keyword>
<evidence type="ECO:0000259" key="2">
    <source>
        <dbReference type="Pfam" id="PF18920"/>
    </source>
</evidence>
<keyword evidence="1" id="KW-0812">Transmembrane</keyword>